<dbReference type="InterPro" id="IPR049804">
    <property type="entry name" value="Choice_anch_L"/>
</dbReference>
<gene>
    <name evidence="1" type="ORF">OJ995_09330</name>
</gene>
<proteinExistence type="predicted"/>
<comment type="caution">
    <text evidence="1">The sequence shown here is derived from an EMBL/GenBank/DDBJ whole genome shotgun (WGS) entry which is preliminary data.</text>
</comment>
<evidence type="ECO:0000313" key="1">
    <source>
        <dbReference type="EMBL" id="MCW1148420.1"/>
    </source>
</evidence>
<feature type="non-terminal residue" evidence="1">
    <location>
        <position position="409"/>
    </location>
</feature>
<dbReference type="NCBIfam" id="NF038133">
    <property type="entry name" value="choice_anch_L"/>
    <property type="match status" value="1"/>
</dbReference>
<dbReference type="RefSeq" id="WP_264369167.1">
    <property type="nucleotide sequence ID" value="NZ_JAPCIO010000005.1"/>
</dbReference>
<sequence>MKSFIRSIVTIIILLFALSSAYCQITINNTLYTPTQLVDGVLVPASSGTTISNVVFRGVYNDASRYQVGYFSTATTTLAQMGFTSGVVLSTGNTSTIPLTLGVHPGSVGQMATAYTSGTTGEIRQGGGSPTYILDLDILAGAQNYFNAAILEFDFVPVENSVTFRYIFGSEEYTDDSGFINYQCSSYNDKFGFLISGPGIAGGQGFTNNARNIARLSNGSEVSINSVNNGVVGSSGGAPSSANCIAANGSWVQNTPTPEYLGTIDGTQLNGNTRILTATQTGLTPGQTYHIKLIVTDVNDGTYDSVVYLEAGSFTTESTCDAGSNQSLCDVTSATITATSPVTGTWSVQSGSGTFVSATSPSTTVNGLALGTNVLRWTASDLSCFDEITITVGTTPAAPTVGAVTQPTC</sequence>
<reference evidence="1" key="1">
    <citation type="submission" date="2022-10" db="EMBL/GenBank/DDBJ databases">
        <title>Flavobacterium sp. nov., a bacterium isolated from lake sediment.</title>
        <authorList>
            <person name="Qu J.-H."/>
        </authorList>
    </citation>
    <scope>NUCLEOTIDE SEQUENCE</scope>
    <source>
        <strain evidence="1">TH16-21</strain>
    </source>
</reference>
<name>A0ABT3EIM8_9FLAO</name>
<dbReference type="EMBL" id="JAPCIO010000005">
    <property type="protein sequence ID" value="MCW1148420.1"/>
    <property type="molecule type" value="Genomic_DNA"/>
</dbReference>
<keyword evidence="2" id="KW-1185">Reference proteome</keyword>
<protein>
    <submittedName>
        <fullName evidence="1">Choice-of-anchor L domain-containing protein</fullName>
    </submittedName>
</protein>
<accession>A0ABT3EIM8</accession>
<dbReference type="Proteomes" id="UP001165677">
    <property type="component" value="Unassembled WGS sequence"/>
</dbReference>
<organism evidence="1 2">
    <name type="scientific">Flavobacterium lacisediminis</name>
    <dbReference type="NCBI Taxonomy" id="2989705"/>
    <lineage>
        <taxon>Bacteria</taxon>
        <taxon>Pseudomonadati</taxon>
        <taxon>Bacteroidota</taxon>
        <taxon>Flavobacteriia</taxon>
        <taxon>Flavobacteriales</taxon>
        <taxon>Flavobacteriaceae</taxon>
        <taxon>Flavobacterium</taxon>
    </lineage>
</organism>
<evidence type="ECO:0000313" key="2">
    <source>
        <dbReference type="Proteomes" id="UP001165677"/>
    </source>
</evidence>